<dbReference type="EMBL" id="JAGSOG010000164">
    <property type="protein sequence ID" value="MBR7836826.1"/>
    <property type="molecule type" value="Genomic_DNA"/>
</dbReference>
<evidence type="ECO:0000313" key="4">
    <source>
        <dbReference type="Proteomes" id="UP000675781"/>
    </source>
</evidence>
<evidence type="ECO:0000313" key="3">
    <source>
        <dbReference type="EMBL" id="MBR7836826.1"/>
    </source>
</evidence>
<dbReference type="SUPFAM" id="SSF48452">
    <property type="entry name" value="TPR-like"/>
    <property type="match status" value="1"/>
</dbReference>
<gene>
    <name evidence="3" type="ORF">KDL01_26345</name>
</gene>
<dbReference type="SMART" id="SM00267">
    <property type="entry name" value="GGDEF"/>
    <property type="match status" value="1"/>
</dbReference>
<dbReference type="SUPFAM" id="SSF55073">
    <property type="entry name" value="Nucleotide cyclase"/>
    <property type="match status" value="1"/>
</dbReference>
<dbReference type="InterPro" id="IPR043128">
    <property type="entry name" value="Rev_trsase/Diguanyl_cyclase"/>
</dbReference>
<dbReference type="InterPro" id="IPR050469">
    <property type="entry name" value="Diguanylate_Cyclase"/>
</dbReference>
<dbReference type="PANTHER" id="PTHR45138">
    <property type="entry name" value="REGULATORY COMPONENTS OF SENSORY TRANSDUCTION SYSTEM"/>
    <property type="match status" value="1"/>
</dbReference>
<dbReference type="InterPro" id="IPR029787">
    <property type="entry name" value="Nucleotide_cyclase"/>
</dbReference>
<sequence>MAAELGVQPEALRSWIRRDAEAAARRPERGVQRAVASRLLGDGHYAQAVKYADTALAESPDSPDIAPVLLIKLVALLNLQRVAECPAVLDTVWRYLQRPDATVPAQKGKFHALAAEVAYYQGSLQRCMVQLVRGTRIMESAPADHESMLAWITVADVYSLVGFHTQAVAALANARKISENGTVEDRVYTAHPRILVRYALFLDQQGNQHEASAILDELTKNLGPDDVNGSEHPYLGYAIARHAVTGGPQRSDARALLRADAAGTPQNAELIHLGDAALATAEGRPGEALSVLEDTSMIHSLLGLGEVPRLRSLAQAALGDYQAAHDSALEVTRVLGEATGDLYGLVIGGVTDSLNYEEVRRNLRRYADEALTDPLTGLPNRRHFERYIGELVGRGGSGTLGVADLNRFKAVNTVHGHLAGDQVLEQAAGLIASSLRRGDFLARYGGDEFVLFMPDTTVADSRGVADRLTAAVADYDWEHLVPGTPVSVTVGLAELDRVTSVAEAFQTADILMLEAKVTPTQAARATVTDTGTDADADAERSGTA</sequence>
<dbReference type="PANTHER" id="PTHR45138:SF24">
    <property type="entry name" value="DIGUANYLATE CYCLASE DGCC-RELATED"/>
    <property type="match status" value="1"/>
</dbReference>
<protein>
    <submittedName>
        <fullName evidence="3">GGDEF domain-containing protein</fullName>
    </submittedName>
</protein>
<dbReference type="CDD" id="cd01949">
    <property type="entry name" value="GGDEF"/>
    <property type="match status" value="1"/>
</dbReference>
<dbReference type="Pfam" id="PF00990">
    <property type="entry name" value="GGDEF"/>
    <property type="match status" value="1"/>
</dbReference>
<dbReference type="RefSeq" id="WP_212531297.1">
    <property type="nucleotide sequence ID" value="NZ_JAGSOG010000164.1"/>
</dbReference>
<dbReference type="Gene3D" id="1.25.40.10">
    <property type="entry name" value="Tetratricopeptide repeat domain"/>
    <property type="match status" value="1"/>
</dbReference>
<dbReference type="AlphaFoldDB" id="A0A941ETM5"/>
<dbReference type="Proteomes" id="UP000675781">
    <property type="component" value="Unassembled WGS sequence"/>
</dbReference>
<evidence type="ECO:0000259" key="2">
    <source>
        <dbReference type="PROSITE" id="PS50887"/>
    </source>
</evidence>
<organism evidence="3 4">
    <name type="scientific">Actinospica durhamensis</name>
    <dbReference type="NCBI Taxonomy" id="1508375"/>
    <lineage>
        <taxon>Bacteria</taxon>
        <taxon>Bacillati</taxon>
        <taxon>Actinomycetota</taxon>
        <taxon>Actinomycetes</taxon>
        <taxon>Catenulisporales</taxon>
        <taxon>Actinospicaceae</taxon>
        <taxon>Actinospica</taxon>
    </lineage>
</organism>
<dbReference type="GO" id="GO:0043709">
    <property type="term" value="P:cell adhesion involved in single-species biofilm formation"/>
    <property type="evidence" value="ECO:0007669"/>
    <property type="project" value="TreeGrafter"/>
</dbReference>
<dbReference type="Gene3D" id="3.30.70.270">
    <property type="match status" value="1"/>
</dbReference>
<evidence type="ECO:0000256" key="1">
    <source>
        <dbReference type="SAM" id="MobiDB-lite"/>
    </source>
</evidence>
<feature type="region of interest" description="Disordered" evidence="1">
    <location>
        <begin position="524"/>
        <end position="544"/>
    </location>
</feature>
<reference evidence="3" key="1">
    <citation type="submission" date="2021-04" db="EMBL/GenBank/DDBJ databases">
        <title>Genome based classification of Actinospica acidithermotolerans sp. nov., an actinobacterium isolated from an Indonesian hot spring.</title>
        <authorList>
            <person name="Kusuma A.B."/>
            <person name="Putra K.E."/>
            <person name="Nafisah S."/>
            <person name="Loh J."/>
            <person name="Nouioui I."/>
            <person name="Goodfellow M."/>
        </authorList>
    </citation>
    <scope>NUCLEOTIDE SEQUENCE</scope>
    <source>
        <strain evidence="3">CSCA 57</strain>
    </source>
</reference>
<dbReference type="GO" id="GO:0005886">
    <property type="term" value="C:plasma membrane"/>
    <property type="evidence" value="ECO:0007669"/>
    <property type="project" value="TreeGrafter"/>
</dbReference>
<keyword evidence="4" id="KW-1185">Reference proteome</keyword>
<accession>A0A941ETM5</accession>
<feature type="compositionally biased region" description="Low complexity" evidence="1">
    <location>
        <begin position="524"/>
        <end position="533"/>
    </location>
</feature>
<dbReference type="InterPro" id="IPR011990">
    <property type="entry name" value="TPR-like_helical_dom_sf"/>
</dbReference>
<proteinExistence type="predicted"/>
<feature type="domain" description="GGDEF" evidence="2">
    <location>
        <begin position="396"/>
        <end position="530"/>
    </location>
</feature>
<dbReference type="InterPro" id="IPR000160">
    <property type="entry name" value="GGDEF_dom"/>
</dbReference>
<comment type="caution">
    <text evidence="3">The sequence shown here is derived from an EMBL/GenBank/DDBJ whole genome shotgun (WGS) entry which is preliminary data.</text>
</comment>
<dbReference type="GO" id="GO:0052621">
    <property type="term" value="F:diguanylate cyclase activity"/>
    <property type="evidence" value="ECO:0007669"/>
    <property type="project" value="TreeGrafter"/>
</dbReference>
<dbReference type="PROSITE" id="PS50887">
    <property type="entry name" value="GGDEF"/>
    <property type="match status" value="1"/>
</dbReference>
<name>A0A941ETM5_9ACTN</name>
<dbReference type="GO" id="GO:1902201">
    <property type="term" value="P:negative regulation of bacterial-type flagellum-dependent cell motility"/>
    <property type="evidence" value="ECO:0007669"/>
    <property type="project" value="TreeGrafter"/>
</dbReference>
<dbReference type="NCBIfam" id="TIGR00254">
    <property type="entry name" value="GGDEF"/>
    <property type="match status" value="1"/>
</dbReference>